<evidence type="ECO:0000313" key="2">
    <source>
        <dbReference type="EMBL" id="MBB5514558.1"/>
    </source>
</evidence>
<dbReference type="SUPFAM" id="SSF53756">
    <property type="entry name" value="UDP-Glycosyltransferase/glycogen phosphorylase"/>
    <property type="match status" value="1"/>
</dbReference>
<dbReference type="PANTHER" id="PTHR45947:SF3">
    <property type="entry name" value="SULFOQUINOVOSYL TRANSFERASE SQD2"/>
    <property type="match status" value="1"/>
</dbReference>
<proteinExistence type="predicted"/>
<accession>A0A840WHF9</accession>
<dbReference type="RefSeq" id="WP_184008236.1">
    <property type="nucleotide sequence ID" value="NZ_JACIJS010000001.1"/>
</dbReference>
<dbReference type="Proteomes" id="UP000553766">
    <property type="component" value="Unassembled WGS sequence"/>
</dbReference>
<dbReference type="AlphaFoldDB" id="A0A840WHF9"/>
<evidence type="ECO:0000313" key="3">
    <source>
        <dbReference type="Proteomes" id="UP000553766"/>
    </source>
</evidence>
<dbReference type="Pfam" id="PF13692">
    <property type="entry name" value="Glyco_trans_1_4"/>
    <property type="match status" value="1"/>
</dbReference>
<dbReference type="Pfam" id="PF13579">
    <property type="entry name" value="Glyco_trans_4_4"/>
    <property type="match status" value="1"/>
</dbReference>
<dbReference type="InterPro" id="IPR050194">
    <property type="entry name" value="Glycosyltransferase_grp1"/>
</dbReference>
<feature type="domain" description="Glycosyltransferase subfamily 4-like N-terminal" evidence="1">
    <location>
        <begin position="23"/>
        <end position="177"/>
    </location>
</feature>
<dbReference type="Gene3D" id="3.40.50.2000">
    <property type="entry name" value="Glycogen Phosphorylase B"/>
    <property type="match status" value="2"/>
</dbReference>
<dbReference type="CDD" id="cd03808">
    <property type="entry name" value="GT4_CapM-like"/>
    <property type="match status" value="1"/>
</dbReference>
<keyword evidence="2" id="KW-0808">Transferase</keyword>
<dbReference type="InterPro" id="IPR028098">
    <property type="entry name" value="Glyco_trans_4-like_N"/>
</dbReference>
<organism evidence="2 3">
    <name type="scientific">Rubricella aquisinus</name>
    <dbReference type="NCBI Taxonomy" id="2028108"/>
    <lineage>
        <taxon>Bacteria</taxon>
        <taxon>Pseudomonadati</taxon>
        <taxon>Pseudomonadota</taxon>
        <taxon>Alphaproteobacteria</taxon>
        <taxon>Rhodobacterales</taxon>
        <taxon>Paracoccaceae</taxon>
        <taxon>Rubricella</taxon>
    </lineage>
</organism>
<name>A0A840WHF9_9RHOB</name>
<dbReference type="GO" id="GO:0016757">
    <property type="term" value="F:glycosyltransferase activity"/>
    <property type="evidence" value="ECO:0007669"/>
    <property type="project" value="UniProtKB-ARBA"/>
</dbReference>
<comment type="caution">
    <text evidence="2">The sequence shown here is derived from an EMBL/GenBank/DDBJ whole genome shotgun (WGS) entry which is preliminary data.</text>
</comment>
<dbReference type="PANTHER" id="PTHR45947">
    <property type="entry name" value="SULFOQUINOVOSYL TRANSFERASE SQD2"/>
    <property type="match status" value="1"/>
</dbReference>
<protein>
    <submittedName>
        <fullName evidence="2">Glycosyltransferase involved in cell wall biosynthesis</fullName>
    </submittedName>
</protein>
<dbReference type="EMBL" id="JACIJS010000001">
    <property type="protein sequence ID" value="MBB5514558.1"/>
    <property type="molecule type" value="Genomic_DNA"/>
</dbReference>
<keyword evidence="3" id="KW-1185">Reference proteome</keyword>
<gene>
    <name evidence="2" type="ORF">FHS89_000556</name>
</gene>
<sequence length="374" mass="40997">MRPRHVAILVSFAPSLINFRGPLIQALRAQSVQVSALAPEFDAQTRSQLTEWGVTCYDIPLSRRGISPTEDINTLRTLTARLREIAPDLLVSYTIKPNIWGAFAAKRAGVPSIACVTGLGYAFSAKGGPLKSRIIRAIGRQLYRQATRYNARVIFQNPDDRDDFIASGCLSDPSKVRMTNGSGVDMAHFDRAPLPNTPVFLMISRLMGEKGVREYAHAAVALKARMPEARFLLVGYMDDGLDAITQKELDGWCAAGLEYLGPTHDVRPYLAQASVYVLPSYREGTPRSVLEAMAMGRAVITTNAPGCRETVQNGVTGLLVPVRDVPRLEAAMEQLAQDPDLRAQMGQASYEMALAKYDVDLVNAQMISHMDLTT</sequence>
<reference evidence="2 3" key="1">
    <citation type="submission" date="2020-08" db="EMBL/GenBank/DDBJ databases">
        <title>Genomic Encyclopedia of Type Strains, Phase IV (KMG-IV): sequencing the most valuable type-strain genomes for metagenomic binning, comparative biology and taxonomic classification.</title>
        <authorList>
            <person name="Goeker M."/>
        </authorList>
    </citation>
    <scope>NUCLEOTIDE SEQUENCE [LARGE SCALE GENOMIC DNA]</scope>
    <source>
        <strain evidence="2 3">DSM 103377</strain>
    </source>
</reference>
<evidence type="ECO:0000259" key="1">
    <source>
        <dbReference type="Pfam" id="PF13579"/>
    </source>
</evidence>